<protein>
    <submittedName>
        <fullName evidence="1">Uncharacterized protein</fullName>
    </submittedName>
</protein>
<name>A0A8D8TYF7_9HEMI</name>
<dbReference type="AlphaFoldDB" id="A0A8D8TYF7"/>
<dbReference type="EMBL" id="HBUF01333197">
    <property type="protein sequence ID" value="CAG6697416.1"/>
    <property type="molecule type" value="Transcribed_RNA"/>
</dbReference>
<reference evidence="1" key="1">
    <citation type="submission" date="2021-05" db="EMBL/GenBank/DDBJ databases">
        <authorList>
            <person name="Alioto T."/>
            <person name="Alioto T."/>
            <person name="Gomez Garrido J."/>
        </authorList>
    </citation>
    <scope>NUCLEOTIDE SEQUENCE</scope>
</reference>
<dbReference type="EMBL" id="HBUF01333195">
    <property type="protein sequence ID" value="CAG6697409.1"/>
    <property type="molecule type" value="Transcribed_RNA"/>
</dbReference>
<sequence length="109" mass="12217">MFRVNLSERFTPGVVFEELVKHPVRDHLGPGPVQFDHLYSILRVRSVSVQCAELTPCVTEQYEEVPSFTAVDFIQDAVLCVTVHSTREHAVLYRVQDDTAVTFGGGLLV</sequence>
<accession>A0A8D8TYF7</accession>
<evidence type="ECO:0000313" key="1">
    <source>
        <dbReference type="EMBL" id="CAG6697416.1"/>
    </source>
</evidence>
<organism evidence="1">
    <name type="scientific">Cacopsylla melanoneura</name>
    <dbReference type="NCBI Taxonomy" id="428564"/>
    <lineage>
        <taxon>Eukaryota</taxon>
        <taxon>Metazoa</taxon>
        <taxon>Ecdysozoa</taxon>
        <taxon>Arthropoda</taxon>
        <taxon>Hexapoda</taxon>
        <taxon>Insecta</taxon>
        <taxon>Pterygota</taxon>
        <taxon>Neoptera</taxon>
        <taxon>Paraneoptera</taxon>
        <taxon>Hemiptera</taxon>
        <taxon>Sternorrhyncha</taxon>
        <taxon>Psylloidea</taxon>
        <taxon>Psyllidae</taxon>
        <taxon>Psyllinae</taxon>
        <taxon>Cacopsylla</taxon>
    </lineage>
</organism>
<dbReference type="EMBL" id="HBUF01333193">
    <property type="protein sequence ID" value="CAG6697402.1"/>
    <property type="molecule type" value="Transcribed_RNA"/>
</dbReference>
<dbReference type="EMBL" id="HBUF01333196">
    <property type="protein sequence ID" value="CAG6697412.1"/>
    <property type="molecule type" value="Transcribed_RNA"/>
</dbReference>
<proteinExistence type="predicted"/>